<dbReference type="RefSeq" id="XP_025384237.1">
    <property type="nucleotide sequence ID" value="XM_025526071.1"/>
</dbReference>
<dbReference type="Proteomes" id="UP000246171">
    <property type="component" value="Unassembled WGS sequence"/>
</dbReference>
<evidence type="ECO:0000313" key="2">
    <source>
        <dbReference type="Proteomes" id="UP000246171"/>
    </source>
</evidence>
<reference evidence="1" key="1">
    <citation type="submission" date="2016-12" db="EMBL/GenBank/DDBJ databases">
        <title>The genomes of Aspergillus section Nigri reveals drivers in fungal speciation.</title>
        <authorList>
            <consortium name="DOE Joint Genome Institute"/>
            <person name="Vesth T.C."/>
            <person name="Nybo J."/>
            <person name="Theobald S."/>
            <person name="Brandl J."/>
            <person name="Frisvad J.C."/>
            <person name="Nielsen K.F."/>
            <person name="Lyhne E.K."/>
            <person name="Kogle M.E."/>
            <person name="Kuo A."/>
            <person name="Riley R."/>
            <person name="Clum A."/>
            <person name="Nolan M."/>
            <person name="Lipzen A."/>
            <person name="Salamov A."/>
            <person name="Henrissat B."/>
            <person name="Wiebenga A."/>
            <person name="De vries R.P."/>
            <person name="Grigoriev I.V."/>
            <person name="Mortensen U.H."/>
            <person name="Andersen M.R."/>
            <person name="Baker S.E."/>
        </authorList>
    </citation>
    <scope>NUCLEOTIDE SEQUENCE</scope>
    <source>
        <strain evidence="1">CBS 122712</strain>
    </source>
</reference>
<organism evidence="1 2">
    <name type="scientific">Aspergillus eucalypticola (strain CBS 122712 / IBT 29274)</name>
    <dbReference type="NCBI Taxonomy" id="1448314"/>
    <lineage>
        <taxon>Eukaryota</taxon>
        <taxon>Fungi</taxon>
        <taxon>Dikarya</taxon>
        <taxon>Ascomycota</taxon>
        <taxon>Pezizomycotina</taxon>
        <taxon>Eurotiomycetes</taxon>
        <taxon>Eurotiomycetidae</taxon>
        <taxon>Eurotiales</taxon>
        <taxon>Aspergillaceae</taxon>
        <taxon>Aspergillus</taxon>
        <taxon>Aspergillus subgen. Circumdati</taxon>
    </lineage>
</organism>
<dbReference type="EMBL" id="MSFU01000029">
    <property type="protein sequence ID" value="PWY64919.1"/>
    <property type="molecule type" value="Genomic_DNA"/>
</dbReference>
<sequence length="166" mass="18834">MIAAWHHRARITIRIRALPCCMNCPGGINTVHALLVTFSYIHAPPVYRHTCPSRRSLALHHSIIVEPLSLVKLSFINRIHVAVLSLTSWHGSSRLLDRSKIHNMVTIVYEDENESGCYYCPLVNVTVLVCLSTNRIRLRSNHCHIGLLDIRAVKPTHKPNGTRHKN</sequence>
<protein>
    <submittedName>
        <fullName evidence="1">Uncharacterized protein</fullName>
    </submittedName>
</protein>
<evidence type="ECO:0000313" key="1">
    <source>
        <dbReference type="EMBL" id="PWY64919.1"/>
    </source>
</evidence>
<dbReference type="VEuPathDB" id="FungiDB:BO83DRAFT_127227"/>
<gene>
    <name evidence="1" type="ORF">BO83DRAFT_127227</name>
</gene>
<dbReference type="GeneID" id="37048033"/>
<name>A0A317UU73_ASPEC</name>
<comment type="caution">
    <text evidence="1">The sequence shown here is derived from an EMBL/GenBank/DDBJ whole genome shotgun (WGS) entry which is preliminary data.</text>
</comment>
<proteinExistence type="predicted"/>
<keyword evidence="2" id="KW-1185">Reference proteome</keyword>
<dbReference type="AlphaFoldDB" id="A0A317UU73"/>
<accession>A0A317UU73</accession>